<name>A0A0G4EI98_VITBC</name>
<dbReference type="Proteomes" id="UP000041254">
    <property type="component" value="Unassembled WGS sequence"/>
</dbReference>
<dbReference type="AlphaFoldDB" id="A0A0G4EI98"/>
<dbReference type="EMBL" id="CDMY01000236">
    <property type="protein sequence ID" value="CEL95728.1"/>
    <property type="molecule type" value="Genomic_DNA"/>
</dbReference>
<protein>
    <submittedName>
        <fullName evidence="2">Uncharacterized protein</fullName>
    </submittedName>
</protein>
<dbReference type="InParanoid" id="A0A0G4EI98"/>
<keyword evidence="1" id="KW-0732">Signal</keyword>
<evidence type="ECO:0000256" key="1">
    <source>
        <dbReference type="SAM" id="SignalP"/>
    </source>
</evidence>
<dbReference type="VEuPathDB" id="CryptoDB:Vbra_3781"/>
<reference evidence="2 3" key="1">
    <citation type="submission" date="2014-11" db="EMBL/GenBank/DDBJ databases">
        <authorList>
            <person name="Zhu J."/>
            <person name="Qi W."/>
            <person name="Song R."/>
        </authorList>
    </citation>
    <scope>NUCLEOTIDE SEQUENCE [LARGE SCALE GENOMIC DNA]</scope>
</reference>
<accession>A0A0G4EI98</accession>
<proteinExistence type="predicted"/>
<gene>
    <name evidence="2" type="ORF">Vbra_3781</name>
</gene>
<evidence type="ECO:0000313" key="3">
    <source>
        <dbReference type="Proteomes" id="UP000041254"/>
    </source>
</evidence>
<feature type="signal peptide" evidence="1">
    <location>
        <begin position="1"/>
        <end position="19"/>
    </location>
</feature>
<keyword evidence="3" id="KW-1185">Reference proteome</keyword>
<sequence>MKPLVPWLFFVAWATRTAAKLLPSPPPDDEGVTCDSPIVKGSVQWLNHTAFPYFFDVATVSSANFSLCRQWNGQPDCCRPRFIASLAVRVNIAAVLISELGLDLTRTARGLSSEFGSSFAHLFEDLHNCTRGLLQFYTGVSCSFCDPQYRSYVDVEVPSTGASGSNEGRRVHVAVAVKEENCVWLWGQCKATMDKAHKLGFLLNEHQLMREIPSTRHHFCSALAHFKQTSRQWSKLATSLHQRLYRSLDAYRAIKSTPSPTAAPPTTPIAALRDGSDRLEVIRRMLSESGMGDGGAATVSGLPSGSVTMFDALPFNDLPFAPVRFVLHGGLDAVEEGAFAGIPDVDGRHE</sequence>
<organism evidence="2 3">
    <name type="scientific">Vitrella brassicaformis (strain CCMP3155)</name>
    <dbReference type="NCBI Taxonomy" id="1169540"/>
    <lineage>
        <taxon>Eukaryota</taxon>
        <taxon>Sar</taxon>
        <taxon>Alveolata</taxon>
        <taxon>Colpodellida</taxon>
        <taxon>Vitrellaceae</taxon>
        <taxon>Vitrella</taxon>
    </lineage>
</organism>
<evidence type="ECO:0000313" key="2">
    <source>
        <dbReference type="EMBL" id="CEL95728.1"/>
    </source>
</evidence>
<feature type="chain" id="PRO_5005187805" evidence="1">
    <location>
        <begin position="20"/>
        <end position="350"/>
    </location>
</feature>